<feature type="active site" description="For autocatalytic cleavage activity" evidence="12">
    <location>
        <position position="117"/>
    </location>
</feature>
<dbReference type="Gene3D" id="2.10.109.10">
    <property type="entry name" value="Umud Fragment, subunit A"/>
    <property type="match status" value="1"/>
</dbReference>
<dbReference type="InterPro" id="IPR036390">
    <property type="entry name" value="WH_DNA-bd_sf"/>
</dbReference>
<feature type="site" description="Cleavage; by autolysis" evidence="12">
    <location>
        <begin position="83"/>
        <end position="84"/>
    </location>
</feature>
<evidence type="ECO:0000256" key="3">
    <source>
        <dbReference type="ARBA" id="ARBA00022705"/>
    </source>
</evidence>
<dbReference type="Pfam" id="PF00717">
    <property type="entry name" value="Peptidase_S24"/>
    <property type="match status" value="1"/>
</dbReference>
<protein>
    <recommendedName>
        <fullName evidence="12">LexA repressor</fullName>
        <ecNumber evidence="12">3.4.21.88</ecNumber>
    </recommendedName>
</protein>
<proteinExistence type="inferred from homology"/>
<dbReference type="GO" id="GO:0006281">
    <property type="term" value="P:DNA repair"/>
    <property type="evidence" value="ECO:0007669"/>
    <property type="project" value="UniProtKB-UniRule"/>
</dbReference>
<comment type="catalytic activity">
    <reaction evidence="12">
        <text>Hydrolysis of Ala-|-Gly bond in repressor LexA.</text>
        <dbReference type="EC" id="3.4.21.88"/>
    </reaction>
</comment>
<keyword evidence="6 12" id="KW-0068">Autocatalytic cleavage</keyword>
<dbReference type="SUPFAM" id="SSF51306">
    <property type="entry name" value="LexA/Signal peptidase"/>
    <property type="match status" value="1"/>
</dbReference>
<evidence type="ECO:0000256" key="13">
    <source>
        <dbReference type="RuleBase" id="RU003991"/>
    </source>
</evidence>
<dbReference type="PRINTS" id="PR00726">
    <property type="entry name" value="LEXASERPTASE"/>
</dbReference>
<keyword evidence="4 12" id="KW-0227">DNA damage</keyword>
<dbReference type="Pfam" id="PF01726">
    <property type="entry name" value="LexA_DNA_bind"/>
    <property type="match status" value="1"/>
</dbReference>
<accession>A0A956M0R0</accession>
<evidence type="ECO:0000256" key="8">
    <source>
        <dbReference type="ARBA" id="ARBA00023125"/>
    </source>
</evidence>
<feature type="DNA-binding region" description="H-T-H motif" evidence="12">
    <location>
        <begin position="28"/>
        <end position="48"/>
    </location>
</feature>
<keyword evidence="9 12" id="KW-0804">Transcription</keyword>
<keyword evidence="7 12" id="KW-0805">Transcription regulation</keyword>
<keyword evidence="10 12" id="KW-0234">DNA repair</keyword>
<dbReference type="InterPro" id="IPR039418">
    <property type="entry name" value="LexA-like"/>
</dbReference>
<gene>
    <name evidence="12 16" type="primary">lexA</name>
    <name evidence="16" type="ORF">KC729_15475</name>
</gene>
<evidence type="ECO:0000256" key="7">
    <source>
        <dbReference type="ARBA" id="ARBA00023015"/>
    </source>
</evidence>
<comment type="similarity">
    <text evidence="1 12 13">Belongs to the peptidase S24 family.</text>
</comment>
<evidence type="ECO:0000256" key="12">
    <source>
        <dbReference type="HAMAP-Rule" id="MF_00015"/>
    </source>
</evidence>
<dbReference type="SUPFAM" id="SSF46785">
    <property type="entry name" value="Winged helix' DNA-binding domain"/>
    <property type="match status" value="1"/>
</dbReference>
<comment type="caution">
    <text evidence="16">The sequence shown here is derived from an EMBL/GenBank/DDBJ whole genome shotgun (WGS) entry which is preliminary data.</text>
</comment>
<dbReference type="GO" id="GO:0045892">
    <property type="term" value="P:negative regulation of DNA-templated transcription"/>
    <property type="evidence" value="ECO:0007669"/>
    <property type="project" value="UniProtKB-UniRule"/>
</dbReference>
<comment type="function">
    <text evidence="12">Represses a number of genes involved in the response to DNA damage (SOS response), including recA and lexA. In the presence of single-stranded DNA, RecA interacts with LexA causing an autocatalytic cleavage which disrupts the DNA-binding part of LexA, leading to derepression of the SOS regulon and eventually DNA repair.</text>
</comment>
<organism evidence="16 17">
    <name type="scientific">Eiseniibacteriota bacterium</name>
    <dbReference type="NCBI Taxonomy" id="2212470"/>
    <lineage>
        <taxon>Bacteria</taxon>
        <taxon>Candidatus Eiseniibacteriota</taxon>
    </lineage>
</organism>
<dbReference type="InterPro" id="IPR006199">
    <property type="entry name" value="LexA_DNA-bd_dom"/>
</dbReference>
<dbReference type="PANTHER" id="PTHR33516:SF2">
    <property type="entry name" value="LEXA REPRESSOR-RELATED"/>
    <property type="match status" value="1"/>
</dbReference>
<dbReference type="AlphaFoldDB" id="A0A956M0R0"/>
<dbReference type="PANTHER" id="PTHR33516">
    <property type="entry name" value="LEXA REPRESSOR"/>
    <property type="match status" value="1"/>
</dbReference>
<evidence type="ECO:0000256" key="1">
    <source>
        <dbReference type="ARBA" id="ARBA00007484"/>
    </source>
</evidence>
<keyword evidence="3 12" id="KW-0235">DNA replication</keyword>
<dbReference type="NCBIfam" id="TIGR00498">
    <property type="entry name" value="lexA"/>
    <property type="match status" value="1"/>
</dbReference>
<dbReference type="GO" id="GO:0009432">
    <property type="term" value="P:SOS response"/>
    <property type="evidence" value="ECO:0007669"/>
    <property type="project" value="UniProtKB-UniRule"/>
</dbReference>
<dbReference type="InterPro" id="IPR036286">
    <property type="entry name" value="LexA/Signal_pep-like_sf"/>
</dbReference>
<dbReference type="EMBL" id="JAGQHR010000570">
    <property type="protein sequence ID" value="MCA9729091.1"/>
    <property type="molecule type" value="Genomic_DNA"/>
</dbReference>
<dbReference type="InterPro" id="IPR015927">
    <property type="entry name" value="Peptidase_S24_S26A/B/C"/>
</dbReference>
<dbReference type="GO" id="GO:0004252">
    <property type="term" value="F:serine-type endopeptidase activity"/>
    <property type="evidence" value="ECO:0007669"/>
    <property type="project" value="UniProtKB-UniRule"/>
</dbReference>
<feature type="domain" description="Peptidase S24/S26A/S26B/S26C" evidence="14">
    <location>
        <begin position="77"/>
        <end position="192"/>
    </location>
</feature>
<dbReference type="InterPro" id="IPR036388">
    <property type="entry name" value="WH-like_DNA-bd_sf"/>
</dbReference>
<reference evidence="16" key="2">
    <citation type="journal article" date="2021" name="Microbiome">
        <title>Successional dynamics and alternative stable states in a saline activated sludge microbial community over 9 years.</title>
        <authorList>
            <person name="Wang Y."/>
            <person name="Ye J."/>
            <person name="Ju F."/>
            <person name="Liu L."/>
            <person name="Boyd J.A."/>
            <person name="Deng Y."/>
            <person name="Parks D.H."/>
            <person name="Jiang X."/>
            <person name="Yin X."/>
            <person name="Woodcroft B.J."/>
            <person name="Tyson G.W."/>
            <person name="Hugenholtz P."/>
            <person name="Polz M.F."/>
            <person name="Zhang T."/>
        </authorList>
    </citation>
    <scope>NUCLEOTIDE SEQUENCE</scope>
    <source>
        <strain evidence="16">HKST-UBA01</strain>
    </source>
</reference>
<evidence type="ECO:0000256" key="11">
    <source>
        <dbReference type="ARBA" id="ARBA00023236"/>
    </source>
</evidence>
<dbReference type="HAMAP" id="MF_00015">
    <property type="entry name" value="LexA"/>
    <property type="match status" value="1"/>
</dbReference>
<dbReference type="GO" id="GO:0003677">
    <property type="term" value="F:DNA binding"/>
    <property type="evidence" value="ECO:0007669"/>
    <property type="project" value="UniProtKB-UniRule"/>
</dbReference>
<feature type="active site" description="For autocatalytic cleavage activity" evidence="12">
    <location>
        <position position="156"/>
    </location>
</feature>
<evidence type="ECO:0000256" key="5">
    <source>
        <dbReference type="ARBA" id="ARBA00022801"/>
    </source>
</evidence>
<keyword evidence="5 12" id="KW-0378">Hydrolase</keyword>
<evidence type="ECO:0000256" key="6">
    <source>
        <dbReference type="ARBA" id="ARBA00022813"/>
    </source>
</evidence>
<evidence type="ECO:0000313" key="16">
    <source>
        <dbReference type="EMBL" id="MCA9729091.1"/>
    </source>
</evidence>
<dbReference type="EC" id="3.4.21.88" evidence="12"/>
<dbReference type="CDD" id="cd06529">
    <property type="entry name" value="S24_LexA-like"/>
    <property type="match status" value="1"/>
</dbReference>
<evidence type="ECO:0000259" key="15">
    <source>
        <dbReference type="Pfam" id="PF01726"/>
    </source>
</evidence>
<name>A0A956M0R0_UNCEI</name>
<keyword evidence="2 12" id="KW-0678">Repressor</keyword>
<evidence type="ECO:0000313" key="17">
    <source>
        <dbReference type="Proteomes" id="UP000697710"/>
    </source>
</evidence>
<evidence type="ECO:0000259" key="14">
    <source>
        <dbReference type="Pfam" id="PF00717"/>
    </source>
</evidence>
<dbReference type="Proteomes" id="UP000697710">
    <property type="component" value="Unassembled WGS sequence"/>
</dbReference>
<dbReference type="InterPro" id="IPR050077">
    <property type="entry name" value="LexA_repressor"/>
</dbReference>
<feature type="domain" description="LexA repressor DNA-binding" evidence="15">
    <location>
        <begin position="1"/>
        <end position="60"/>
    </location>
</feature>
<keyword evidence="11 12" id="KW-0742">SOS response</keyword>
<evidence type="ECO:0000256" key="10">
    <source>
        <dbReference type="ARBA" id="ARBA00023204"/>
    </source>
</evidence>
<evidence type="ECO:0000256" key="2">
    <source>
        <dbReference type="ARBA" id="ARBA00022491"/>
    </source>
</evidence>
<evidence type="ECO:0000256" key="9">
    <source>
        <dbReference type="ARBA" id="ARBA00023163"/>
    </source>
</evidence>
<comment type="subunit">
    <text evidence="12">Homodimer.</text>
</comment>
<dbReference type="GO" id="GO:0006508">
    <property type="term" value="P:proteolysis"/>
    <property type="evidence" value="ECO:0007669"/>
    <property type="project" value="InterPro"/>
</dbReference>
<keyword evidence="8 12" id="KW-0238">DNA-binding</keyword>
<sequence length="198" mass="22162">MKNLTSKQKAILQYIVDRVEDPGRFPSYREIGAAFRLRSVATVAQHLRALEEKGFLRRDGRKLIVPSNLRRDRGVAILGPVRAGEPLSAFANFEGHLRLEDFTRGGELFAVRVQGDSMIEEGILEGDFVLVEPSETARSGEMVVAYVGEDQACTVKRYHKAEGAVELRPANPRYQPIRVQGDPYFRLAGRVVGVVRRV</sequence>
<dbReference type="GO" id="GO:0006260">
    <property type="term" value="P:DNA replication"/>
    <property type="evidence" value="ECO:0007669"/>
    <property type="project" value="UniProtKB-UniRule"/>
</dbReference>
<evidence type="ECO:0000256" key="4">
    <source>
        <dbReference type="ARBA" id="ARBA00022763"/>
    </source>
</evidence>
<dbReference type="InterPro" id="IPR006200">
    <property type="entry name" value="LexA"/>
</dbReference>
<dbReference type="Gene3D" id="1.10.10.10">
    <property type="entry name" value="Winged helix-like DNA-binding domain superfamily/Winged helix DNA-binding domain"/>
    <property type="match status" value="1"/>
</dbReference>
<reference evidence="16" key="1">
    <citation type="submission" date="2020-04" db="EMBL/GenBank/DDBJ databases">
        <authorList>
            <person name="Zhang T."/>
        </authorList>
    </citation>
    <scope>NUCLEOTIDE SEQUENCE</scope>
    <source>
        <strain evidence="16">HKST-UBA01</strain>
    </source>
</reference>
<dbReference type="InterPro" id="IPR006197">
    <property type="entry name" value="Peptidase_S24_LexA"/>
</dbReference>